<dbReference type="Pfam" id="PF00018">
    <property type="entry name" value="SH3_1"/>
    <property type="match status" value="1"/>
</dbReference>
<dbReference type="PROSITE" id="PS50052">
    <property type="entry name" value="GUANYLATE_KINASE_2"/>
    <property type="match status" value="1"/>
</dbReference>
<dbReference type="SMART" id="SM00072">
    <property type="entry name" value="GuKc"/>
    <property type="match status" value="1"/>
</dbReference>
<dbReference type="PROSITE" id="PS50002">
    <property type="entry name" value="SH3"/>
    <property type="match status" value="1"/>
</dbReference>
<dbReference type="SUPFAM" id="SSF50044">
    <property type="entry name" value="SH3-domain"/>
    <property type="match status" value="1"/>
</dbReference>
<evidence type="ECO:0000256" key="2">
    <source>
        <dbReference type="ARBA" id="ARBA00022443"/>
    </source>
</evidence>
<accession>A0A182M808</accession>
<dbReference type="InterPro" id="IPR008144">
    <property type="entry name" value="Guanylate_kin-like_dom"/>
</dbReference>
<organism evidence="7 8">
    <name type="scientific">Anopheles culicifacies</name>
    <dbReference type="NCBI Taxonomy" id="139723"/>
    <lineage>
        <taxon>Eukaryota</taxon>
        <taxon>Metazoa</taxon>
        <taxon>Ecdysozoa</taxon>
        <taxon>Arthropoda</taxon>
        <taxon>Hexapoda</taxon>
        <taxon>Insecta</taxon>
        <taxon>Pterygota</taxon>
        <taxon>Neoptera</taxon>
        <taxon>Endopterygota</taxon>
        <taxon>Diptera</taxon>
        <taxon>Nematocera</taxon>
        <taxon>Culicoidea</taxon>
        <taxon>Culicidae</taxon>
        <taxon>Anophelinae</taxon>
        <taxon>Anopheles</taxon>
        <taxon>culicifacies species complex</taxon>
    </lineage>
</organism>
<dbReference type="InterPro" id="IPR001452">
    <property type="entry name" value="SH3_domain"/>
</dbReference>
<dbReference type="PROSITE" id="PS00856">
    <property type="entry name" value="GUANYLATE_KINASE_1"/>
    <property type="match status" value="1"/>
</dbReference>
<name>A0A182M808_9DIPT</name>
<evidence type="ECO:0000313" key="8">
    <source>
        <dbReference type="Proteomes" id="UP000075883"/>
    </source>
</evidence>
<evidence type="ECO:0000313" key="7">
    <source>
        <dbReference type="EnsemblMetazoa" id="ACUA011742-PA"/>
    </source>
</evidence>
<feature type="domain" description="Guanylate kinase-like" evidence="5">
    <location>
        <begin position="262"/>
        <end position="434"/>
    </location>
</feature>
<dbReference type="InterPro" id="IPR036034">
    <property type="entry name" value="PDZ_sf"/>
</dbReference>
<reference evidence="8" key="1">
    <citation type="submission" date="2013-09" db="EMBL/GenBank/DDBJ databases">
        <title>The Genome Sequence of Anopheles culicifacies species A.</title>
        <authorList>
            <consortium name="The Broad Institute Genomics Platform"/>
            <person name="Neafsey D.E."/>
            <person name="Besansky N."/>
            <person name="Howell P."/>
            <person name="Walton C."/>
            <person name="Young S.K."/>
            <person name="Zeng Q."/>
            <person name="Gargeya S."/>
            <person name="Fitzgerald M."/>
            <person name="Haas B."/>
            <person name="Abouelleil A."/>
            <person name="Allen A.W."/>
            <person name="Alvarado L."/>
            <person name="Arachchi H.M."/>
            <person name="Berlin A.M."/>
            <person name="Chapman S.B."/>
            <person name="Gainer-Dewar J."/>
            <person name="Goldberg J."/>
            <person name="Griggs A."/>
            <person name="Gujja S."/>
            <person name="Hansen M."/>
            <person name="Howarth C."/>
            <person name="Imamovic A."/>
            <person name="Ireland A."/>
            <person name="Larimer J."/>
            <person name="McCowan C."/>
            <person name="Murphy C."/>
            <person name="Pearson M."/>
            <person name="Poon T.W."/>
            <person name="Priest M."/>
            <person name="Roberts A."/>
            <person name="Saif S."/>
            <person name="Shea T."/>
            <person name="Sisk P."/>
            <person name="Sykes S."/>
            <person name="Wortman J."/>
            <person name="Nusbaum C."/>
            <person name="Birren B."/>
        </authorList>
    </citation>
    <scope>NUCLEOTIDE SEQUENCE [LARGE SCALE GENOMIC DNA]</scope>
    <source>
        <strain evidence="8">A-37</strain>
    </source>
</reference>
<dbReference type="PANTHER" id="PTHR23122">
    <property type="entry name" value="MEMBRANE-ASSOCIATED GUANYLATE KINASE MAGUK"/>
    <property type="match status" value="1"/>
</dbReference>
<keyword evidence="8" id="KW-1185">Reference proteome</keyword>
<dbReference type="Gene3D" id="2.30.42.10">
    <property type="match status" value="1"/>
</dbReference>
<dbReference type="VEuPathDB" id="VectorBase:ACUA011742"/>
<evidence type="ECO:0000259" key="6">
    <source>
        <dbReference type="PROSITE" id="PS50106"/>
    </source>
</evidence>
<dbReference type="GO" id="GO:0019098">
    <property type="term" value="P:reproductive behavior"/>
    <property type="evidence" value="ECO:0007669"/>
    <property type="project" value="UniProtKB-ARBA"/>
</dbReference>
<dbReference type="InterPro" id="IPR036028">
    <property type="entry name" value="SH3-like_dom_sf"/>
</dbReference>
<evidence type="ECO:0000256" key="1">
    <source>
        <dbReference type="ARBA" id="ARBA00007014"/>
    </source>
</evidence>
<dbReference type="Pfam" id="PF00595">
    <property type="entry name" value="PDZ"/>
    <property type="match status" value="1"/>
</dbReference>
<evidence type="ECO:0000259" key="4">
    <source>
        <dbReference type="PROSITE" id="PS50002"/>
    </source>
</evidence>
<dbReference type="InterPro" id="IPR008145">
    <property type="entry name" value="GK/Ca_channel_bsu"/>
</dbReference>
<feature type="domain" description="SH3" evidence="4">
    <location>
        <begin position="173"/>
        <end position="242"/>
    </location>
</feature>
<comment type="similarity">
    <text evidence="1">Belongs to the MAGUK family.</text>
</comment>
<dbReference type="SUPFAM" id="SSF52540">
    <property type="entry name" value="P-loop containing nucleoside triphosphate hydrolases"/>
    <property type="match status" value="1"/>
</dbReference>
<proteinExistence type="inferred from homology"/>
<protein>
    <submittedName>
        <fullName evidence="7">Uncharacterized protein</fullName>
    </submittedName>
</protein>
<dbReference type="FunFam" id="3.40.50.300:FF:000146">
    <property type="entry name" value="MAGUK p55 subfamily member 6 isoform X1"/>
    <property type="match status" value="1"/>
</dbReference>
<dbReference type="FunFam" id="3.30.63.10:FF:000002">
    <property type="entry name" value="Guanylate kinase 1"/>
    <property type="match status" value="1"/>
</dbReference>
<dbReference type="CDD" id="cd00071">
    <property type="entry name" value="GMPK"/>
    <property type="match status" value="1"/>
</dbReference>
<dbReference type="InterPro" id="IPR020590">
    <property type="entry name" value="Guanylate_kinase_CS"/>
</dbReference>
<dbReference type="CDD" id="cd10831">
    <property type="entry name" value="PDZ_CASK-like"/>
    <property type="match status" value="1"/>
</dbReference>
<dbReference type="Gene3D" id="3.40.50.300">
    <property type="entry name" value="P-loop containing nucleotide triphosphate hydrolases"/>
    <property type="match status" value="1"/>
</dbReference>
<sequence length="449" mass="50498">MFTTFVNAIISKPAVMFVSVHTGQQVHDMLEGFALLHTHDVVAREVYGEEALRVTPPPIAPYLNGGNDEIDNGDAGELQHVTRVRLVQFQKNTDEPMGITLKMTEDGRCIVARIMHGGMIHRQATLHVGDEIREINGQPVQHQTVSQLQRLLRDARGSVTFKIVPSYRSAPPPVEIFVRAQFDYDPLDDELIPCAQAGIAFRVGDILQIISKDDHHWWQARHDAAGGSAGLIPSPELQEWRIACQSADKSHKEQVGDPAFQRRTLVLLGAHGVGRRHIKNTLIAKYPDKYAYPIPHTTRPPRPDEENGRSYYFISHDEMMADISANEYLEYGTHEDAMYGTKLETIRRIHADGKMAILDVEPQALKILRTAEFTPYVVFIAAPLLQNIADYDGSLERLAKESDMLRQAYGHFFDLTIVNNDIGETIATLENAIDKVHSTAQWVPVSWLY</sequence>
<dbReference type="Gene3D" id="3.30.63.10">
    <property type="entry name" value="Guanylate Kinase phosphate binding domain"/>
    <property type="match status" value="1"/>
</dbReference>
<dbReference type="FunFam" id="2.30.42.10:FF:000016">
    <property type="entry name" value="peripheral plasma membrane protein CASK isoform X2"/>
    <property type="match status" value="1"/>
</dbReference>
<dbReference type="InterPro" id="IPR027417">
    <property type="entry name" value="P-loop_NTPase"/>
</dbReference>
<dbReference type="InterPro" id="IPR050716">
    <property type="entry name" value="MAGUK"/>
</dbReference>
<dbReference type="Gene3D" id="2.30.30.40">
    <property type="entry name" value="SH3 Domains"/>
    <property type="match status" value="1"/>
</dbReference>
<dbReference type="EMBL" id="AXCM01000263">
    <property type="status" value="NOT_ANNOTATED_CDS"/>
    <property type="molecule type" value="Genomic_DNA"/>
</dbReference>
<dbReference type="SMART" id="SM00228">
    <property type="entry name" value="PDZ"/>
    <property type="match status" value="1"/>
</dbReference>
<dbReference type="SUPFAM" id="SSF50156">
    <property type="entry name" value="PDZ domain-like"/>
    <property type="match status" value="1"/>
</dbReference>
<dbReference type="Proteomes" id="UP000075883">
    <property type="component" value="Unassembled WGS sequence"/>
</dbReference>
<evidence type="ECO:0000256" key="3">
    <source>
        <dbReference type="PROSITE-ProRule" id="PRU00192"/>
    </source>
</evidence>
<evidence type="ECO:0000259" key="5">
    <source>
        <dbReference type="PROSITE" id="PS50052"/>
    </source>
</evidence>
<dbReference type="Pfam" id="PF00625">
    <property type="entry name" value="Guanylate_kin"/>
    <property type="match status" value="1"/>
</dbReference>
<dbReference type="AlphaFoldDB" id="A0A182M808"/>
<dbReference type="SMART" id="SM00326">
    <property type="entry name" value="SH3"/>
    <property type="match status" value="1"/>
</dbReference>
<keyword evidence="2 3" id="KW-0728">SH3 domain</keyword>
<dbReference type="STRING" id="139723.A0A182M808"/>
<dbReference type="EnsemblMetazoa" id="ACUA011742-RA">
    <property type="protein sequence ID" value="ACUA011742-PA"/>
    <property type="gene ID" value="ACUA011742"/>
</dbReference>
<reference evidence="7" key="2">
    <citation type="submission" date="2020-05" db="UniProtKB">
        <authorList>
            <consortium name="EnsemblMetazoa"/>
        </authorList>
    </citation>
    <scope>IDENTIFICATION</scope>
    <source>
        <strain evidence="7">A-37</strain>
    </source>
</reference>
<feature type="domain" description="PDZ" evidence="6">
    <location>
        <begin position="86"/>
        <end position="167"/>
    </location>
</feature>
<dbReference type="InterPro" id="IPR001478">
    <property type="entry name" value="PDZ"/>
</dbReference>
<dbReference type="PROSITE" id="PS50106">
    <property type="entry name" value="PDZ"/>
    <property type="match status" value="1"/>
</dbReference>